<dbReference type="GO" id="GO:0015179">
    <property type="term" value="F:L-amino acid transmembrane transporter activity"/>
    <property type="evidence" value="ECO:0007669"/>
    <property type="project" value="TreeGrafter"/>
</dbReference>
<feature type="transmembrane region" description="Helical" evidence="5">
    <location>
        <begin position="303"/>
        <end position="328"/>
    </location>
</feature>
<dbReference type="PANTHER" id="PTHR22950:SF349">
    <property type="entry name" value="AMINO ACID TRANSPORTER TRANSMEMBRANE DOMAIN-CONTAINING PROTEIN"/>
    <property type="match status" value="1"/>
</dbReference>
<keyword evidence="8" id="KW-1185">Reference proteome</keyword>
<feature type="transmembrane region" description="Helical" evidence="5">
    <location>
        <begin position="169"/>
        <end position="194"/>
    </location>
</feature>
<organism evidence="7 8">
    <name type="scientific">Psylliodes chrysocephalus</name>
    <dbReference type="NCBI Taxonomy" id="3402493"/>
    <lineage>
        <taxon>Eukaryota</taxon>
        <taxon>Metazoa</taxon>
        <taxon>Ecdysozoa</taxon>
        <taxon>Arthropoda</taxon>
        <taxon>Hexapoda</taxon>
        <taxon>Insecta</taxon>
        <taxon>Pterygota</taxon>
        <taxon>Neoptera</taxon>
        <taxon>Endopterygota</taxon>
        <taxon>Coleoptera</taxon>
        <taxon>Polyphaga</taxon>
        <taxon>Cucujiformia</taxon>
        <taxon>Chrysomeloidea</taxon>
        <taxon>Chrysomelidae</taxon>
        <taxon>Galerucinae</taxon>
        <taxon>Alticini</taxon>
        <taxon>Psylliodes</taxon>
    </lineage>
</organism>
<evidence type="ECO:0000256" key="2">
    <source>
        <dbReference type="ARBA" id="ARBA00022692"/>
    </source>
</evidence>
<dbReference type="GO" id="GO:0005774">
    <property type="term" value="C:vacuolar membrane"/>
    <property type="evidence" value="ECO:0007669"/>
    <property type="project" value="TreeGrafter"/>
</dbReference>
<evidence type="ECO:0000313" key="8">
    <source>
        <dbReference type="Proteomes" id="UP001153636"/>
    </source>
</evidence>
<feature type="transmembrane region" description="Helical" evidence="5">
    <location>
        <begin position="272"/>
        <end position="291"/>
    </location>
</feature>
<feature type="transmembrane region" description="Helical" evidence="5">
    <location>
        <begin position="459"/>
        <end position="481"/>
    </location>
</feature>
<evidence type="ECO:0000256" key="5">
    <source>
        <dbReference type="SAM" id="Phobius"/>
    </source>
</evidence>
<proteinExistence type="predicted"/>
<evidence type="ECO:0000313" key="7">
    <source>
        <dbReference type="EMBL" id="CAH1110986.1"/>
    </source>
</evidence>
<feature type="transmembrane region" description="Helical" evidence="5">
    <location>
        <begin position="392"/>
        <end position="412"/>
    </location>
</feature>
<keyword evidence="4 5" id="KW-0472">Membrane</keyword>
<feature type="domain" description="Amino acid transporter transmembrane" evidence="6">
    <location>
        <begin position="73"/>
        <end position="477"/>
    </location>
</feature>
<dbReference type="OrthoDB" id="1684102at2759"/>
<dbReference type="Pfam" id="PF01490">
    <property type="entry name" value="Aa_trans"/>
    <property type="match status" value="1"/>
</dbReference>
<sequence length="487" mass="54545">MDMFTELYALHEKHIFNTICYCSQETRPKTSASKTEEKQHLLDSDYQPEMAASINVEGSGDFEDSMFNRTIEHPTSNFDTMVHLLKANIGTGILAMPDAFRNAGWLVGLFGTLFMGVLCTHCMHMLVGCAHELCRRTQKQSLSFSEVVESSFKTGPSFLQNYSNLAKTLINIFLCITQLGFCCVYFVFVAANIHDVVKHYFFDMSVHWYLLLLLFPMVLLNWVKSLKYLTPASLFASIVTVSGLVITFFYMFEGGLPNTSTVKAFSSWQQLPLYFGTAIYAFEGIGVILPLENNMKNPQDFGGWTGVLNTGMIVVAVLYTAVGFFGYLKYGDKAILGSVTLLLPSDEFLAQSVRLMMASAIFLSYSLQFYVPFNIMWPSISKNFESEKSKEIAEYITRAVLVFITFIFAIAIPNLGAVISLVGAFSSSALALIFPPFIEIITFWPDKLGTSKWVLWKDIVIIMFGFVGFAVGSYVSLLNILSPDEQM</sequence>
<dbReference type="InterPro" id="IPR013057">
    <property type="entry name" value="AA_transpt_TM"/>
</dbReference>
<reference evidence="7" key="1">
    <citation type="submission" date="2022-01" db="EMBL/GenBank/DDBJ databases">
        <authorList>
            <person name="King R."/>
        </authorList>
    </citation>
    <scope>NUCLEOTIDE SEQUENCE</scope>
</reference>
<feature type="transmembrane region" description="Helical" evidence="5">
    <location>
        <begin position="206"/>
        <end position="223"/>
    </location>
</feature>
<feature type="transmembrane region" description="Helical" evidence="5">
    <location>
        <begin position="348"/>
        <end position="371"/>
    </location>
</feature>
<evidence type="ECO:0000256" key="3">
    <source>
        <dbReference type="ARBA" id="ARBA00022989"/>
    </source>
</evidence>
<dbReference type="AlphaFoldDB" id="A0A9P0CYY8"/>
<protein>
    <recommendedName>
        <fullName evidence="6">Amino acid transporter transmembrane domain-containing protein</fullName>
    </recommendedName>
</protein>
<feature type="transmembrane region" description="Helical" evidence="5">
    <location>
        <begin position="232"/>
        <end position="252"/>
    </location>
</feature>
<evidence type="ECO:0000256" key="4">
    <source>
        <dbReference type="ARBA" id="ARBA00023136"/>
    </source>
</evidence>
<dbReference type="PANTHER" id="PTHR22950">
    <property type="entry name" value="AMINO ACID TRANSPORTER"/>
    <property type="match status" value="1"/>
</dbReference>
<dbReference type="Proteomes" id="UP001153636">
    <property type="component" value="Chromosome 5"/>
</dbReference>
<name>A0A9P0CYY8_9CUCU</name>
<comment type="subcellular location">
    <subcellularLocation>
        <location evidence="1">Membrane</location>
        <topology evidence="1">Multi-pass membrane protein</topology>
    </subcellularLocation>
</comment>
<gene>
    <name evidence="7" type="ORF">PSYICH_LOCUS11732</name>
</gene>
<accession>A0A9P0CYY8</accession>
<feature type="transmembrane region" description="Helical" evidence="5">
    <location>
        <begin position="103"/>
        <end position="127"/>
    </location>
</feature>
<dbReference type="EMBL" id="OV651817">
    <property type="protein sequence ID" value="CAH1110986.1"/>
    <property type="molecule type" value="Genomic_DNA"/>
</dbReference>
<keyword evidence="2 5" id="KW-0812">Transmembrane</keyword>
<evidence type="ECO:0000259" key="6">
    <source>
        <dbReference type="Pfam" id="PF01490"/>
    </source>
</evidence>
<keyword evidence="3 5" id="KW-1133">Transmembrane helix</keyword>
<evidence type="ECO:0000256" key="1">
    <source>
        <dbReference type="ARBA" id="ARBA00004141"/>
    </source>
</evidence>